<evidence type="ECO:0000313" key="1">
    <source>
        <dbReference type="EMBL" id="GAG14118.1"/>
    </source>
</evidence>
<dbReference type="EMBL" id="BARS01038815">
    <property type="protein sequence ID" value="GAG14118.1"/>
    <property type="molecule type" value="Genomic_DNA"/>
</dbReference>
<feature type="non-terminal residue" evidence="1">
    <location>
        <position position="39"/>
    </location>
</feature>
<name>X0VNT3_9ZZZZ</name>
<protein>
    <submittedName>
        <fullName evidence="1">Uncharacterized protein</fullName>
    </submittedName>
</protein>
<reference evidence="1" key="1">
    <citation type="journal article" date="2014" name="Front. Microbiol.">
        <title>High frequency of phylogenetically diverse reductive dehalogenase-homologous genes in deep subseafloor sedimentary metagenomes.</title>
        <authorList>
            <person name="Kawai M."/>
            <person name="Futagami T."/>
            <person name="Toyoda A."/>
            <person name="Takaki Y."/>
            <person name="Nishi S."/>
            <person name="Hori S."/>
            <person name="Arai W."/>
            <person name="Tsubouchi T."/>
            <person name="Morono Y."/>
            <person name="Uchiyama I."/>
            <person name="Ito T."/>
            <person name="Fujiyama A."/>
            <person name="Inagaki F."/>
            <person name="Takami H."/>
        </authorList>
    </citation>
    <scope>NUCLEOTIDE SEQUENCE</scope>
    <source>
        <strain evidence="1">Expedition CK06-06</strain>
    </source>
</reference>
<comment type="caution">
    <text evidence="1">The sequence shown here is derived from an EMBL/GenBank/DDBJ whole genome shotgun (WGS) entry which is preliminary data.</text>
</comment>
<organism evidence="1">
    <name type="scientific">marine sediment metagenome</name>
    <dbReference type="NCBI Taxonomy" id="412755"/>
    <lineage>
        <taxon>unclassified sequences</taxon>
        <taxon>metagenomes</taxon>
        <taxon>ecological metagenomes</taxon>
    </lineage>
</organism>
<sequence>MGPVMLQASRTPGLNLYTYSEVEDVQGFVGNFTVKVRKR</sequence>
<accession>X0VNT3</accession>
<proteinExistence type="predicted"/>
<dbReference type="AlphaFoldDB" id="X0VNT3"/>
<gene>
    <name evidence="1" type="ORF">S01H1_59350</name>
</gene>